<evidence type="ECO:0000259" key="4">
    <source>
        <dbReference type="PROSITE" id="PS50893"/>
    </source>
</evidence>
<evidence type="ECO:0000256" key="1">
    <source>
        <dbReference type="ARBA" id="ARBA00022448"/>
    </source>
</evidence>
<dbReference type="InterPro" id="IPR003439">
    <property type="entry name" value="ABC_transporter-like_ATP-bd"/>
</dbReference>
<dbReference type="PROSITE" id="PS50893">
    <property type="entry name" value="ABC_TRANSPORTER_2"/>
    <property type="match status" value="1"/>
</dbReference>
<keyword evidence="3 5" id="KW-0067">ATP-binding</keyword>
<evidence type="ECO:0000256" key="2">
    <source>
        <dbReference type="ARBA" id="ARBA00022741"/>
    </source>
</evidence>
<gene>
    <name evidence="5" type="ORF">SAMN05661109_02025</name>
</gene>
<protein>
    <submittedName>
        <fullName evidence="5">ABC-2 type transport system ATP-binding protein</fullName>
    </submittedName>
</protein>
<dbReference type="Proteomes" id="UP000198929">
    <property type="component" value="Unassembled WGS sequence"/>
</dbReference>
<dbReference type="RefSeq" id="WP_092259781.1">
    <property type="nucleotide sequence ID" value="NZ_CP047199.1"/>
</dbReference>
<dbReference type="InterPro" id="IPR027417">
    <property type="entry name" value="P-loop_NTPase"/>
</dbReference>
<dbReference type="SMART" id="SM00382">
    <property type="entry name" value="AAA"/>
    <property type="match status" value="1"/>
</dbReference>
<sequence>MIIHAHNLAKHFGDNSVLRGLDLKIPHGGIHGLLGRNGVGKSTLLGLIAGQIKPSSGELTVFGETPFDRASVMDRVVYAGIDVPYPGFWTISDLLSAAGSRYPRWGRAYANTLLTEFGFSNRLSTQYKDLSRGERSMIGIVIGLAAGSELTLLDEPYVGLDVHNRQVFYHHLLEAAATGDRTFLLATHHIEESSKVLDSFAILGRTGAIDQHYQVDNLADGYVIATAPNLPELPGMLARRKESGTTRALVPREIAFGLAPSVRTQIAELDDVIVALLEES</sequence>
<evidence type="ECO:0000313" key="5">
    <source>
        <dbReference type="EMBL" id="SES14942.1"/>
    </source>
</evidence>
<dbReference type="PANTHER" id="PTHR42939">
    <property type="entry name" value="ABC TRANSPORTER ATP-BINDING PROTEIN ALBC-RELATED"/>
    <property type="match status" value="1"/>
</dbReference>
<feature type="domain" description="ABC transporter" evidence="4">
    <location>
        <begin position="3"/>
        <end position="230"/>
    </location>
</feature>
<accession>A0A1H9UZU9</accession>
<dbReference type="CDD" id="cd03230">
    <property type="entry name" value="ABC_DR_subfamily_A"/>
    <property type="match status" value="1"/>
</dbReference>
<dbReference type="InterPro" id="IPR051782">
    <property type="entry name" value="ABC_Transporter_VariousFunc"/>
</dbReference>
<dbReference type="SUPFAM" id="SSF52540">
    <property type="entry name" value="P-loop containing nucleoside triphosphate hydrolases"/>
    <property type="match status" value="1"/>
</dbReference>
<evidence type="ECO:0000313" key="6">
    <source>
        <dbReference type="Proteomes" id="UP000198929"/>
    </source>
</evidence>
<proteinExistence type="predicted"/>
<dbReference type="GO" id="GO:0005524">
    <property type="term" value="F:ATP binding"/>
    <property type="evidence" value="ECO:0007669"/>
    <property type="project" value="UniProtKB-KW"/>
</dbReference>
<dbReference type="STRING" id="1121357.SAMN05661109_02025"/>
<organism evidence="5 6">
    <name type="scientific">Corynebacterium cystitidis DSM 20524</name>
    <dbReference type="NCBI Taxonomy" id="1121357"/>
    <lineage>
        <taxon>Bacteria</taxon>
        <taxon>Bacillati</taxon>
        <taxon>Actinomycetota</taxon>
        <taxon>Actinomycetes</taxon>
        <taxon>Mycobacteriales</taxon>
        <taxon>Corynebacteriaceae</taxon>
        <taxon>Corynebacterium</taxon>
    </lineage>
</organism>
<keyword evidence="2" id="KW-0547">Nucleotide-binding</keyword>
<keyword evidence="1" id="KW-0813">Transport</keyword>
<dbReference type="GO" id="GO:0016887">
    <property type="term" value="F:ATP hydrolysis activity"/>
    <property type="evidence" value="ECO:0007669"/>
    <property type="project" value="InterPro"/>
</dbReference>
<keyword evidence="6" id="KW-1185">Reference proteome</keyword>
<name>A0A1H9UZU9_9CORY</name>
<dbReference type="AlphaFoldDB" id="A0A1H9UZU9"/>
<dbReference type="Pfam" id="PF00005">
    <property type="entry name" value="ABC_tran"/>
    <property type="match status" value="1"/>
</dbReference>
<evidence type="ECO:0000256" key="3">
    <source>
        <dbReference type="ARBA" id="ARBA00022840"/>
    </source>
</evidence>
<dbReference type="InterPro" id="IPR003593">
    <property type="entry name" value="AAA+_ATPase"/>
</dbReference>
<dbReference type="EMBL" id="FOGQ01000009">
    <property type="protein sequence ID" value="SES14942.1"/>
    <property type="molecule type" value="Genomic_DNA"/>
</dbReference>
<reference evidence="6" key="1">
    <citation type="submission" date="2016-10" db="EMBL/GenBank/DDBJ databases">
        <authorList>
            <person name="Varghese N."/>
            <person name="Submissions S."/>
        </authorList>
    </citation>
    <scope>NUCLEOTIDE SEQUENCE [LARGE SCALE GENOMIC DNA]</scope>
    <source>
        <strain evidence="6">DSM 20524</strain>
    </source>
</reference>
<dbReference type="Gene3D" id="3.40.50.300">
    <property type="entry name" value="P-loop containing nucleotide triphosphate hydrolases"/>
    <property type="match status" value="1"/>
</dbReference>
<dbReference type="PANTHER" id="PTHR42939:SF1">
    <property type="entry name" value="ABC TRANSPORTER ATP-BINDING PROTEIN ALBC-RELATED"/>
    <property type="match status" value="1"/>
</dbReference>